<dbReference type="AlphaFoldDB" id="A0A830EX01"/>
<comment type="caution">
    <text evidence="2">The sequence shown here is derived from an EMBL/GenBank/DDBJ whole genome shotgun (WGS) entry which is preliminary data.</text>
</comment>
<dbReference type="RefSeq" id="WP_188882191.1">
    <property type="nucleotide sequence ID" value="NZ_BMPF01000002.1"/>
</dbReference>
<reference evidence="2 3" key="1">
    <citation type="journal article" date="2019" name="Int. J. Syst. Evol. Microbiol.">
        <title>The Global Catalogue of Microorganisms (GCM) 10K type strain sequencing project: providing services to taxonomists for standard genome sequencing and annotation.</title>
        <authorList>
            <consortium name="The Broad Institute Genomics Platform"/>
            <consortium name="The Broad Institute Genome Sequencing Center for Infectious Disease"/>
            <person name="Wu L."/>
            <person name="Ma J."/>
        </authorList>
    </citation>
    <scope>NUCLEOTIDE SEQUENCE [LARGE SCALE GENOMIC DNA]</scope>
    <source>
        <strain evidence="2 3">JCM 19585</strain>
    </source>
</reference>
<proteinExistence type="predicted"/>
<accession>A0A830EX01</accession>
<organism evidence="2 3">
    <name type="scientific">Halarchaeum grantii</name>
    <dbReference type="NCBI Taxonomy" id="1193105"/>
    <lineage>
        <taxon>Archaea</taxon>
        <taxon>Methanobacteriati</taxon>
        <taxon>Methanobacteriota</taxon>
        <taxon>Stenosarchaea group</taxon>
        <taxon>Halobacteria</taxon>
        <taxon>Halobacteriales</taxon>
        <taxon>Halobacteriaceae</taxon>
    </lineage>
</organism>
<dbReference type="Pfam" id="PF23922">
    <property type="entry name" value="DUF7261"/>
    <property type="match status" value="1"/>
</dbReference>
<evidence type="ECO:0000256" key="1">
    <source>
        <dbReference type="SAM" id="Phobius"/>
    </source>
</evidence>
<name>A0A830EX01_9EURY</name>
<sequence length="172" mass="17533">MRDRGQLVLIAAVVVALAFVPVLFAYLQFGYAGDASAMTARDDTGAATVAALDRSVDTAAPLLAQQYAWGARSRAVAAYRDALDARIDGITDGTLAAGGAVVVAYDADGAAAYARAHCPSGVGRAFGSCEAHDGVVVQERDGRTHIVAVAVEVTVVTGGSETHLSVVVERAG</sequence>
<dbReference type="Proteomes" id="UP000628840">
    <property type="component" value="Unassembled WGS sequence"/>
</dbReference>
<protein>
    <submittedName>
        <fullName evidence="2">Uncharacterized protein</fullName>
    </submittedName>
</protein>
<dbReference type="OrthoDB" id="307144at2157"/>
<keyword evidence="1" id="KW-0472">Membrane</keyword>
<gene>
    <name evidence="2" type="ORF">GCM10009037_15780</name>
</gene>
<dbReference type="EMBL" id="BMPF01000002">
    <property type="protein sequence ID" value="GGL32966.1"/>
    <property type="molecule type" value="Genomic_DNA"/>
</dbReference>
<keyword evidence="1" id="KW-1133">Transmembrane helix</keyword>
<dbReference type="InterPro" id="IPR055685">
    <property type="entry name" value="DUF7261"/>
</dbReference>
<keyword evidence="1" id="KW-0812">Transmembrane</keyword>
<keyword evidence="3" id="KW-1185">Reference proteome</keyword>
<feature type="transmembrane region" description="Helical" evidence="1">
    <location>
        <begin position="7"/>
        <end position="29"/>
    </location>
</feature>
<evidence type="ECO:0000313" key="3">
    <source>
        <dbReference type="Proteomes" id="UP000628840"/>
    </source>
</evidence>
<evidence type="ECO:0000313" key="2">
    <source>
        <dbReference type="EMBL" id="GGL32966.1"/>
    </source>
</evidence>